<dbReference type="InterPro" id="IPR019291">
    <property type="entry name" value="Host_attachment_protein"/>
</dbReference>
<feature type="compositionally biased region" description="Basic and acidic residues" evidence="1">
    <location>
        <begin position="40"/>
        <end position="50"/>
    </location>
</feature>
<name>A0A3A3FW55_9BURK</name>
<sequence>MNANWIVSANATRARFFSQEKFSDPLEEVNNMVNGGSRLRPGEIESDKRGPIAASKSAHGVGAATPSKTYEPAQTADKHEAELFAKDIAAYLLQAYQNRRFQRLSLVVSPQFLGMLRPLLDSQLESVVKLEINKDYTQFSAAQLREQIQAHTAKG</sequence>
<dbReference type="EMBL" id="QYUO01000001">
    <property type="protein sequence ID" value="RJF99860.1"/>
    <property type="molecule type" value="Genomic_DNA"/>
</dbReference>
<keyword evidence="3" id="KW-1185">Reference proteome</keyword>
<reference evidence="3" key="1">
    <citation type="submission" date="2018-09" db="EMBL/GenBank/DDBJ databases">
        <authorList>
            <person name="Zhu H."/>
        </authorList>
    </citation>
    <scope>NUCLEOTIDE SEQUENCE [LARGE SCALE GENOMIC DNA]</scope>
    <source>
        <strain evidence="3">K1R23-30</strain>
    </source>
</reference>
<evidence type="ECO:0000313" key="3">
    <source>
        <dbReference type="Proteomes" id="UP000265955"/>
    </source>
</evidence>
<dbReference type="Proteomes" id="UP000265955">
    <property type="component" value="Unassembled WGS sequence"/>
</dbReference>
<dbReference type="Pfam" id="PF10116">
    <property type="entry name" value="Host_attach"/>
    <property type="match status" value="1"/>
</dbReference>
<accession>A0A3A3FW55</accession>
<comment type="caution">
    <text evidence="2">The sequence shown here is derived from an EMBL/GenBank/DDBJ whole genome shotgun (WGS) entry which is preliminary data.</text>
</comment>
<organism evidence="2 3">
    <name type="scientific">Noviherbaspirillum saxi</name>
    <dbReference type="NCBI Taxonomy" id="2320863"/>
    <lineage>
        <taxon>Bacteria</taxon>
        <taxon>Pseudomonadati</taxon>
        <taxon>Pseudomonadota</taxon>
        <taxon>Betaproteobacteria</taxon>
        <taxon>Burkholderiales</taxon>
        <taxon>Oxalobacteraceae</taxon>
        <taxon>Noviherbaspirillum</taxon>
    </lineage>
</organism>
<gene>
    <name evidence="2" type="ORF">D3871_01215</name>
</gene>
<dbReference type="OrthoDB" id="329419at2"/>
<dbReference type="AlphaFoldDB" id="A0A3A3FW55"/>
<evidence type="ECO:0000256" key="1">
    <source>
        <dbReference type="SAM" id="MobiDB-lite"/>
    </source>
</evidence>
<feature type="region of interest" description="Disordered" evidence="1">
    <location>
        <begin position="33"/>
        <end position="69"/>
    </location>
</feature>
<evidence type="ECO:0000313" key="2">
    <source>
        <dbReference type="EMBL" id="RJF99860.1"/>
    </source>
</evidence>
<protein>
    <submittedName>
        <fullName evidence="2">Host attachment protein</fullName>
    </submittedName>
</protein>
<proteinExistence type="predicted"/>